<reference evidence="4 5" key="1">
    <citation type="submission" date="2024-09" db="EMBL/GenBank/DDBJ databases">
        <authorList>
            <person name="Ruan L."/>
        </authorList>
    </citation>
    <scope>NUCLEOTIDE SEQUENCE [LARGE SCALE GENOMIC DNA]</scope>
    <source>
        <strain evidence="4 5">D33</strain>
    </source>
</reference>
<dbReference type="EMBL" id="JBHILM010000002">
    <property type="protein sequence ID" value="MFB5679629.1"/>
    <property type="molecule type" value="Genomic_DNA"/>
</dbReference>
<dbReference type="Gene3D" id="3.40.1090.10">
    <property type="entry name" value="Cytosolic phospholipase A2 catalytic domain"/>
    <property type="match status" value="2"/>
</dbReference>
<accession>A0ABV5B404</accession>
<evidence type="ECO:0000256" key="1">
    <source>
        <dbReference type="ARBA" id="ARBA00023098"/>
    </source>
</evidence>
<feature type="short sequence motif" description="GXSXG" evidence="2">
    <location>
        <begin position="36"/>
        <end position="40"/>
    </location>
</feature>
<feature type="active site" description="Nucleophile" evidence="2">
    <location>
        <position position="38"/>
    </location>
</feature>
<keyword evidence="5" id="KW-1185">Reference proteome</keyword>
<evidence type="ECO:0000313" key="4">
    <source>
        <dbReference type="EMBL" id="MFB5679629.1"/>
    </source>
</evidence>
<dbReference type="PANTHER" id="PTHR46394:SF1">
    <property type="entry name" value="PNPLA DOMAIN-CONTAINING PROTEIN"/>
    <property type="match status" value="1"/>
</dbReference>
<dbReference type="PROSITE" id="PS51635">
    <property type="entry name" value="PNPLA"/>
    <property type="match status" value="1"/>
</dbReference>
<sequence>MLINAVFQGGGMKGISLAGAVKAAEQNGVKFNRVAGTSSGSIVASLVAAGYTAQEMREVIETTPFVRLLHRSPLFNVKWIGPAARIWLKKGLYSGEVLEQWVRELLKAKGIRYFGDLPSGKLRLIASDITNGRIMVLPDDMELFNVEPPSFEVAKAIRMSTSIPYFFDPVMLRLDAKKAKGKSFAEQFVYIVDGAMLSNLPLWLFDQEWANPAEAIPTVGFQMVGKNETKSSVIRGPLSMLQAIVDTMLSAHDERYIEQVNRFRTVKIPTLGVRTTEFDITLEQSEMLFASGLKAGNDFFRNWSITAYQSHFKKLKLTKERILV</sequence>
<evidence type="ECO:0000259" key="3">
    <source>
        <dbReference type="PROSITE" id="PS51635"/>
    </source>
</evidence>
<feature type="short sequence motif" description="DGA/G" evidence="2">
    <location>
        <begin position="193"/>
        <end position="195"/>
    </location>
</feature>
<comment type="caution">
    <text evidence="4">The sequence shown here is derived from an EMBL/GenBank/DDBJ whole genome shotgun (WGS) entry which is preliminary data.</text>
</comment>
<feature type="domain" description="PNPLA" evidence="3">
    <location>
        <begin position="5"/>
        <end position="206"/>
    </location>
</feature>
<feature type="short sequence motif" description="GXGXXG" evidence="2">
    <location>
        <begin position="9"/>
        <end position="14"/>
    </location>
</feature>
<evidence type="ECO:0000256" key="2">
    <source>
        <dbReference type="PROSITE-ProRule" id="PRU01161"/>
    </source>
</evidence>
<dbReference type="CDD" id="cd07207">
    <property type="entry name" value="Pat_ExoU_VipD_like"/>
    <property type="match status" value="1"/>
</dbReference>
<dbReference type="Proteomes" id="UP001580407">
    <property type="component" value="Unassembled WGS sequence"/>
</dbReference>
<evidence type="ECO:0000313" key="5">
    <source>
        <dbReference type="Proteomes" id="UP001580407"/>
    </source>
</evidence>
<organism evidence="4 5">
    <name type="scientific">Paenibacillus terreus</name>
    <dbReference type="NCBI Taxonomy" id="1387834"/>
    <lineage>
        <taxon>Bacteria</taxon>
        <taxon>Bacillati</taxon>
        <taxon>Bacillota</taxon>
        <taxon>Bacilli</taxon>
        <taxon>Bacillales</taxon>
        <taxon>Paenibacillaceae</taxon>
        <taxon>Paenibacillus</taxon>
    </lineage>
</organism>
<dbReference type="Pfam" id="PF01734">
    <property type="entry name" value="Patatin"/>
    <property type="match status" value="1"/>
</dbReference>
<proteinExistence type="predicted"/>
<dbReference type="RefSeq" id="WP_375523478.1">
    <property type="nucleotide sequence ID" value="NZ_JBHILM010000002.1"/>
</dbReference>
<dbReference type="InterPro" id="IPR052580">
    <property type="entry name" value="Lipid_Hydrolase"/>
</dbReference>
<keyword evidence="2" id="KW-0378">Hydrolase</keyword>
<dbReference type="InterPro" id="IPR002641">
    <property type="entry name" value="PNPLA_dom"/>
</dbReference>
<feature type="active site" description="Proton acceptor" evidence="2">
    <location>
        <position position="193"/>
    </location>
</feature>
<keyword evidence="2" id="KW-0442">Lipid degradation</keyword>
<keyword evidence="1 2" id="KW-0443">Lipid metabolism</keyword>
<dbReference type="SUPFAM" id="SSF52151">
    <property type="entry name" value="FabD/lysophospholipase-like"/>
    <property type="match status" value="1"/>
</dbReference>
<name>A0ABV5B404_9BACL</name>
<gene>
    <name evidence="4" type="ORF">ACE3NQ_01715</name>
</gene>
<dbReference type="PANTHER" id="PTHR46394">
    <property type="entry name" value="ANNEXIN"/>
    <property type="match status" value="1"/>
</dbReference>
<protein>
    <submittedName>
        <fullName evidence="4">Patatin-like phospholipase family protein</fullName>
    </submittedName>
</protein>
<dbReference type="InterPro" id="IPR016035">
    <property type="entry name" value="Acyl_Trfase/lysoPLipase"/>
</dbReference>